<protein>
    <submittedName>
        <fullName evidence="4">Insulinase family protein</fullName>
    </submittedName>
</protein>
<gene>
    <name evidence="4" type="ORF">GHK86_20345</name>
</gene>
<dbReference type="Pfam" id="PF00675">
    <property type="entry name" value="Peptidase_M16"/>
    <property type="match status" value="1"/>
</dbReference>
<dbReference type="PANTHER" id="PTHR11851">
    <property type="entry name" value="METALLOPROTEASE"/>
    <property type="match status" value="1"/>
</dbReference>
<evidence type="ECO:0000259" key="2">
    <source>
        <dbReference type="Pfam" id="PF00675"/>
    </source>
</evidence>
<dbReference type="SUPFAM" id="SSF63411">
    <property type="entry name" value="LuxS/MPP-like metallohydrolase"/>
    <property type="match status" value="1"/>
</dbReference>
<dbReference type="PANTHER" id="PTHR11851:SF49">
    <property type="entry name" value="MITOCHONDRIAL-PROCESSING PEPTIDASE SUBUNIT ALPHA"/>
    <property type="match status" value="1"/>
</dbReference>
<dbReference type="Proteomes" id="UP000437736">
    <property type="component" value="Unassembled WGS sequence"/>
</dbReference>
<accession>A0ABW9R0S2</accession>
<comment type="similarity">
    <text evidence="1">Belongs to the peptidase M16 family.</text>
</comment>
<evidence type="ECO:0000259" key="3">
    <source>
        <dbReference type="Pfam" id="PF05193"/>
    </source>
</evidence>
<evidence type="ECO:0000313" key="4">
    <source>
        <dbReference type="EMBL" id="MST35067.1"/>
    </source>
</evidence>
<sequence length="186" mass="20339">SVTLGFWVGTGSADEPGPLWGASHFLEHLLFKGTEERSARAISEAVDAVGGDLNAFTTKEYTSFYVRLLAEQLELGLDILSDILWSPAFRAEEVESERQVILEEILMHNDEPSDLVHEVLAEAMWPAHTLGREVLGEEATILAMTREQIAAFHAEHYRPANVVFAAAGDLDHDTVADGVARRLAGG</sequence>
<dbReference type="InterPro" id="IPR011765">
    <property type="entry name" value="Pept_M16_N"/>
</dbReference>
<dbReference type="InterPro" id="IPR050361">
    <property type="entry name" value="MPP/UQCRC_Complex"/>
</dbReference>
<dbReference type="PROSITE" id="PS00143">
    <property type="entry name" value="INSULINASE"/>
    <property type="match status" value="1"/>
</dbReference>
<feature type="non-terminal residue" evidence="4">
    <location>
        <position position="186"/>
    </location>
</feature>
<evidence type="ECO:0000256" key="1">
    <source>
        <dbReference type="ARBA" id="ARBA00007261"/>
    </source>
</evidence>
<comment type="caution">
    <text evidence="4">The sequence shown here is derived from an EMBL/GenBank/DDBJ whole genome shotgun (WGS) entry which is preliminary data.</text>
</comment>
<dbReference type="InterPro" id="IPR007863">
    <property type="entry name" value="Peptidase_M16_C"/>
</dbReference>
<dbReference type="EMBL" id="WJHE01001398">
    <property type="protein sequence ID" value="MST35067.1"/>
    <property type="molecule type" value="Genomic_DNA"/>
</dbReference>
<keyword evidence="5" id="KW-1185">Reference proteome</keyword>
<feature type="domain" description="Peptidase M16 N-terminal" evidence="2">
    <location>
        <begin position="2"/>
        <end position="136"/>
    </location>
</feature>
<feature type="domain" description="Peptidase M16 C-terminal" evidence="3">
    <location>
        <begin position="144"/>
        <end position="177"/>
    </location>
</feature>
<dbReference type="Gene3D" id="3.30.830.10">
    <property type="entry name" value="Metalloenzyme, LuxS/M16 peptidase-like"/>
    <property type="match status" value="1"/>
</dbReference>
<organism evidence="4 5">
    <name type="scientific">Acidiferrimicrobium australe</name>
    <dbReference type="NCBI Taxonomy" id="2664430"/>
    <lineage>
        <taxon>Bacteria</taxon>
        <taxon>Bacillati</taxon>
        <taxon>Actinomycetota</taxon>
        <taxon>Acidimicrobiia</taxon>
        <taxon>Acidimicrobiales</taxon>
        <taxon>Acidimicrobiaceae</taxon>
        <taxon>Acidiferrimicrobium</taxon>
    </lineage>
</organism>
<proteinExistence type="inferred from homology"/>
<reference evidence="4 5" key="1">
    <citation type="submission" date="2019-11" db="EMBL/GenBank/DDBJ databases">
        <title>Acidiferrimicrobium australis gen. nov., sp. nov., an acidophilic and obligately heterotrophic, member of the Actinobacteria that catalyses dissimilatory oxido- reduction of iron isolated from metal-rich acidic water in Chile.</title>
        <authorList>
            <person name="Gonzalez D."/>
            <person name="Huber K."/>
            <person name="Hedrich S."/>
            <person name="Rojas-Villalobos C."/>
            <person name="Quatrini R."/>
            <person name="Dinamarca M.A."/>
            <person name="Schwarz A."/>
            <person name="Canales C."/>
            <person name="Nancucheo I."/>
        </authorList>
    </citation>
    <scope>NUCLEOTIDE SEQUENCE [LARGE SCALE GENOMIC DNA]</scope>
    <source>
        <strain evidence="4 5">USS-CCA1</strain>
    </source>
</reference>
<dbReference type="InterPro" id="IPR011249">
    <property type="entry name" value="Metalloenz_LuxS/M16"/>
</dbReference>
<dbReference type="Pfam" id="PF05193">
    <property type="entry name" value="Peptidase_M16_C"/>
    <property type="match status" value="1"/>
</dbReference>
<evidence type="ECO:0000313" key="5">
    <source>
        <dbReference type="Proteomes" id="UP000437736"/>
    </source>
</evidence>
<feature type="non-terminal residue" evidence="4">
    <location>
        <position position="1"/>
    </location>
</feature>
<dbReference type="InterPro" id="IPR001431">
    <property type="entry name" value="Pept_M16_Zn_BS"/>
</dbReference>
<name>A0ABW9R0S2_9ACTN</name>